<reference evidence="5 6" key="1">
    <citation type="submission" date="2019-12" db="EMBL/GenBank/DDBJ databases">
        <authorList>
            <person name="Li J."/>
            <person name="Shi Y."/>
            <person name="Xu G."/>
            <person name="Xiao D."/>
            <person name="Ran X."/>
        </authorList>
    </citation>
    <scope>NUCLEOTIDE SEQUENCE [LARGE SCALE GENOMIC DNA]</scope>
    <source>
        <strain evidence="5 6">JCM 15915</strain>
    </source>
</reference>
<feature type="region of interest" description="Disordered" evidence="3">
    <location>
        <begin position="77"/>
        <end position="110"/>
    </location>
</feature>
<keyword evidence="6" id="KW-1185">Reference proteome</keyword>
<dbReference type="AlphaFoldDB" id="A0A7K1LFZ1"/>
<dbReference type="EMBL" id="WOGT01000001">
    <property type="protein sequence ID" value="MUN54048.1"/>
    <property type="molecule type" value="Genomic_DNA"/>
</dbReference>
<dbReference type="Pfam" id="PF13490">
    <property type="entry name" value="zf-HC2"/>
    <property type="match status" value="1"/>
</dbReference>
<dbReference type="InterPro" id="IPR024020">
    <property type="entry name" value="Anit_sigma_mycothiol_RsrA"/>
</dbReference>
<dbReference type="Proteomes" id="UP000462152">
    <property type="component" value="Unassembled WGS sequence"/>
</dbReference>
<protein>
    <submittedName>
        <fullName evidence="5">Mycothiol system anti-sigma-R factor</fullName>
    </submittedName>
</protein>
<evidence type="ECO:0000259" key="4">
    <source>
        <dbReference type="Pfam" id="PF13490"/>
    </source>
</evidence>
<dbReference type="Gene3D" id="1.10.10.1320">
    <property type="entry name" value="Anti-sigma factor, zinc-finger domain"/>
    <property type="match status" value="1"/>
</dbReference>
<accession>A0A7K1LFZ1</accession>
<evidence type="ECO:0000256" key="3">
    <source>
        <dbReference type="SAM" id="MobiDB-lite"/>
    </source>
</evidence>
<sequence>MTDCQESGGCRDEQIQRIYEYLDGALSAEDIEDICTHLNECETCAREYDLECVIRSAVKRSCCEPAPDELKQSILHRIDSLRDSTESTEHDHSGLGTQKPSDPTDRPMAS</sequence>
<evidence type="ECO:0000256" key="2">
    <source>
        <dbReference type="ARBA" id="ARBA00023163"/>
    </source>
</evidence>
<evidence type="ECO:0000256" key="1">
    <source>
        <dbReference type="ARBA" id="ARBA00023015"/>
    </source>
</evidence>
<dbReference type="NCBIfam" id="TIGR03988">
    <property type="entry name" value="antisig_RsrA"/>
    <property type="match status" value="1"/>
</dbReference>
<dbReference type="OrthoDB" id="3267840at2"/>
<dbReference type="InterPro" id="IPR041916">
    <property type="entry name" value="Anti_sigma_zinc_sf"/>
</dbReference>
<organism evidence="5 6">
    <name type="scientific">Rothia koreensis</name>
    <dbReference type="NCBI Taxonomy" id="592378"/>
    <lineage>
        <taxon>Bacteria</taxon>
        <taxon>Bacillati</taxon>
        <taxon>Actinomycetota</taxon>
        <taxon>Actinomycetes</taxon>
        <taxon>Micrococcales</taxon>
        <taxon>Micrococcaceae</taxon>
        <taxon>Rothia</taxon>
    </lineage>
</organism>
<comment type="caution">
    <text evidence="5">The sequence shown here is derived from an EMBL/GenBank/DDBJ whole genome shotgun (WGS) entry which is preliminary data.</text>
</comment>
<evidence type="ECO:0000313" key="6">
    <source>
        <dbReference type="Proteomes" id="UP000462152"/>
    </source>
</evidence>
<evidence type="ECO:0000313" key="5">
    <source>
        <dbReference type="EMBL" id="MUN54048.1"/>
    </source>
</evidence>
<dbReference type="InterPro" id="IPR027383">
    <property type="entry name" value="Znf_put"/>
</dbReference>
<proteinExistence type="predicted"/>
<name>A0A7K1LFZ1_9MICC</name>
<keyword evidence="2" id="KW-0804">Transcription</keyword>
<feature type="domain" description="Putative zinc-finger" evidence="4">
    <location>
        <begin position="15"/>
        <end position="45"/>
    </location>
</feature>
<gene>
    <name evidence="5" type="ORF">GMA10_02205</name>
</gene>
<keyword evidence="1" id="KW-0805">Transcription regulation</keyword>
<feature type="compositionally biased region" description="Basic and acidic residues" evidence="3">
    <location>
        <begin position="77"/>
        <end position="93"/>
    </location>
</feature>